<proteinExistence type="predicted"/>
<evidence type="ECO:0000256" key="2">
    <source>
        <dbReference type="SAM" id="SignalP"/>
    </source>
</evidence>
<reference evidence="4" key="1">
    <citation type="journal article" date="2014" name="Science">
        <title>The coffee genome provides insight into the convergent evolution of caffeine biosynthesis.</title>
        <authorList>
            <person name="Denoeud F."/>
            <person name="Carretero-Paulet L."/>
            <person name="Dereeper A."/>
            <person name="Droc G."/>
            <person name="Guyot R."/>
            <person name="Pietrella M."/>
            <person name="Zheng C."/>
            <person name="Alberti A."/>
            <person name="Anthony F."/>
            <person name="Aprea G."/>
            <person name="Aury J.M."/>
            <person name="Bento P."/>
            <person name="Bernard M."/>
            <person name="Bocs S."/>
            <person name="Campa C."/>
            <person name="Cenci A."/>
            <person name="Combes M.C."/>
            <person name="Crouzillat D."/>
            <person name="Da Silva C."/>
            <person name="Daddiego L."/>
            <person name="De Bellis F."/>
            <person name="Dussert S."/>
            <person name="Garsmeur O."/>
            <person name="Gayraud T."/>
            <person name="Guignon V."/>
            <person name="Jahn K."/>
            <person name="Jamilloux V."/>
            <person name="Joet T."/>
            <person name="Labadie K."/>
            <person name="Lan T."/>
            <person name="Leclercq J."/>
            <person name="Lepelley M."/>
            <person name="Leroy T."/>
            <person name="Li L.T."/>
            <person name="Librado P."/>
            <person name="Lopez L."/>
            <person name="Munoz A."/>
            <person name="Noel B."/>
            <person name="Pallavicini A."/>
            <person name="Perrotta G."/>
            <person name="Poncet V."/>
            <person name="Pot D."/>
            <person name="Priyono X."/>
            <person name="Rigoreau M."/>
            <person name="Rouard M."/>
            <person name="Rozas J."/>
            <person name="Tranchant-Dubreuil C."/>
            <person name="VanBuren R."/>
            <person name="Zhang Q."/>
            <person name="Andrade A.C."/>
            <person name="Argout X."/>
            <person name="Bertrand B."/>
            <person name="de Kochko A."/>
            <person name="Graziosi G."/>
            <person name="Henry R.J."/>
            <person name="Jayarama X."/>
            <person name="Ming R."/>
            <person name="Nagai C."/>
            <person name="Rounsley S."/>
            <person name="Sankoff D."/>
            <person name="Giuliano G."/>
            <person name="Albert V.A."/>
            <person name="Wincker P."/>
            <person name="Lashermes P."/>
        </authorList>
    </citation>
    <scope>NUCLEOTIDE SEQUENCE [LARGE SCALE GENOMIC DNA]</scope>
    <source>
        <strain evidence="4">cv. DH200-94</strain>
    </source>
</reference>
<dbReference type="Gramene" id="CDP09778">
    <property type="protein sequence ID" value="CDP09778"/>
    <property type="gene ID" value="GSCOC_T00030239001"/>
</dbReference>
<feature type="signal peptide" evidence="2">
    <location>
        <begin position="1"/>
        <end position="25"/>
    </location>
</feature>
<feature type="region of interest" description="Disordered" evidence="1">
    <location>
        <begin position="42"/>
        <end position="84"/>
    </location>
</feature>
<organism evidence="3 4">
    <name type="scientific">Coffea canephora</name>
    <name type="common">Robusta coffee</name>
    <dbReference type="NCBI Taxonomy" id="49390"/>
    <lineage>
        <taxon>Eukaryota</taxon>
        <taxon>Viridiplantae</taxon>
        <taxon>Streptophyta</taxon>
        <taxon>Embryophyta</taxon>
        <taxon>Tracheophyta</taxon>
        <taxon>Spermatophyta</taxon>
        <taxon>Magnoliopsida</taxon>
        <taxon>eudicotyledons</taxon>
        <taxon>Gunneridae</taxon>
        <taxon>Pentapetalae</taxon>
        <taxon>asterids</taxon>
        <taxon>lamiids</taxon>
        <taxon>Gentianales</taxon>
        <taxon>Rubiaceae</taxon>
        <taxon>Ixoroideae</taxon>
        <taxon>Gardenieae complex</taxon>
        <taxon>Bertiereae - Coffeeae clade</taxon>
        <taxon>Coffeeae</taxon>
        <taxon>Coffea</taxon>
    </lineage>
</organism>
<feature type="chain" id="PRO_5001658150" evidence="2">
    <location>
        <begin position="26"/>
        <end position="84"/>
    </location>
</feature>
<sequence>MAIQYPAISFMFIMVMLTLSQLSSGRSIHEFTYKTKEERFTREVQSQISWNSHVPAPGESRNGDDPNYRVSHRTVPGGPNPLHN</sequence>
<gene>
    <name evidence="3" type="ORF">GSCOC_T00030239001</name>
</gene>
<dbReference type="Proteomes" id="UP000295252">
    <property type="component" value="Chromosome X"/>
</dbReference>
<dbReference type="PhylomeDB" id="A0A068UQA5"/>
<dbReference type="EMBL" id="HG739125">
    <property type="protein sequence ID" value="CDP09778.1"/>
    <property type="molecule type" value="Genomic_DNA"/>
</dbReference>
<protein>
    <submittedName>
        <fullName evidence="3">Uncharacterized protein</fullName>
    </submittedName>
</protein>
<dbReference type="AlphaFoldDB" id="A0A068UQA5"/>
<evidence type="ECO:0000313" key="3">
    <source>
        <dbReference type="EMBL" id="CDP09778.1"/>
    </source>
</evidence>
<dbReference type="PANTHER" id="PTHR35472:SF4">
    <property type="entry name" value="DUF19 DOMAIN-CONTAINING PROTEIN"/>
    <property type="match status" value="1"/>
</dbReference>
<dbReference type="InParanoid" id="A0A068UQA5"/>
<evidence type="ECO:0000313" key="4">
    <source>
        <dbReference type="Proteomes" id="UP000295252"/>
    </source>
</evidence>
<name>A0A068UQA5_COFCA</name>
<dbReference type="InterPro" id="IPR055317">
    <property type="entry name" value="CLE14-like"/>
</dbReference>
<keyword evidence="2" id="KW-0732">Signal</keyword>
<dbReference type="OMA" id="GRSIHEF"/>
<evidence type="ECO:0000256" key="1">
    <source>
        <dbReference type="SAM" id="MobiDB-lite"/>
    </source>
</evidence>
<feature type="compositionally biased region" description="Polar residues" evidence="1">
    <location>
        <begin position="43"/>
        <end position="52"/>
    </location>
</feature>
<dbReference type="PANTHER" id="PTHR35472">
    <property type="match status" value="1"/>
</dbReference>
<dbReference type="OrthoDB" id="663321at2759"/>
<keyword evidence="4" id="KW-1185">Reference proteome</keyword>
<accession>A0A068UQA5</accession>